<comment type="caution">
    <text evidence="1">The sequence shown here is derived from an EMBL/GenBank/DDBJ whole genome shotgun (WGS) entry which is preliminary data.</text>
</comment>
<protein>
    <submittedName>
        <fullName evidence="1">Uncharacterized protein</fullName>
    </submittedName>
</protein>
<evidence type="ECO:0000313" key="1">
    <source>
        <dbReference type="EMBL" id="KAJ1941490.1"/>
    </source>
</evidence>
<accession>A0ACC1J8G8</accession>
<proteinExistence type="predicted"/>
<evidence type="ECO:0000313" key="2">
    <source>
        <dbReference type="Proteomes" id="UP001150603"/>
    </source>
</evidence>
<name>A0ACC1J8G8_9FUNG</name>
<keyword evidence="2" id="KW-1185">Reference proteome</keyword>
<dbReference type="Proteomes" id="UP001150603">
    <property type="component" value="Unassembled WGS sequence"/>
</dbReference>
<gene>
    <name evidence="1" type="ORF">FBU59_003484</name>
</gene>
<dbReference type="EMBL" id="JANBPW010002247">
    <property type="protein sequence ID" value="KAJ1941490.1"/>
    <property type="molecule type" value="Genomic_DNA"/>
</dbReference>
<sequence length="388" mass="43643">MSDLPTVYIATNPGPWNVLDKSRGYAAQRYLFFAISILLILYIFLEIGLMLCTQTVWNKRMLMYVAAITYLIIFTLLRPYSMNNKAAQLTIFVSWIIGYMSFTIFIVAWGSLVGKIHRHRRLLTLHNTVHYIAAGMFSFSMLFKTWAYAAESHGLVQIVSMVLEYEMPVVFGVQTALLAMLITAFLTRTFRIAISRYTKTVLRNVAIMCLVALLGCLCILVLSILLATNGPMYVSGYMAATVLYSLGQCLLFIAIFAALWIRDHAKRTRPMFHEHEFYVDIEEPDNPMVPLEPQQAVLHNDGDDSSAIMPPEVFDMEGESIFGNESPRHVSPASTIGSQFSHVNVTAVRSNEGAVPSLTRKTSQRHVFVPLAPAIAQQRRLQRASNSL</sequence>
<reference evidence="1" key="1">
    <citation type="submission" date="2022-07" db="EMBL/GenBank/DDBJ databases">
        <title>Phylogenomic reconstructions and comparative analyses of Kickxellomycotina fungi.</title>
        <authorList>
            <person name="Reynolds N.K."/>
            <person name="Stajich J.E."/>
            <person name="Barry K."/>
            <person name="Grigoriev I.V."/>
            <person name="Crous P."/>
            <person name="Smith M.E."/>
        </authorList>
    </citation>
    <scope>NUCLEOTIDE SEQUENCE</scope>
    <source>
        <strain evidence="1">NRRL 5244</strain>
    </source>
</reference>
<organism evidence="1 2">
    <name type="scientific">Linderina macrospora</name>
    <dbReference type="NCBI Taxonomy" id="4868"/>
    <lineage>
        <taxon>Eukaryota</taxon>
        <taxon>Fungi</taxon>
        <taxon>Fungi incertae sedis</taxon>
        <taxon>Zoopagomycota</taxon>
        <taxon>Kickxellomycotina</taxon>
        <taxon>Kickxellomycetes</taxon>
        <taxon>Kickxellales</taxon>
        <taxon>Kickxellaceae</taxon>
        <taxon>Linderina</taxon>
    </lineage>
</organism>